<dbReference type="EMBL" id="QZWZ01000109">
    <property type="protein sequence ID" value="RJT21510.1"/>
    <property type="molecule type" value="Genomic_DNA"/>
</dbReference>
<organism evidence="1 2">
    <name type="scientific">Mesorhizobium waimense</name>
    <dbReference type="NCBI Taxonomy" id="1300307"/>
    <lineage>
        <taxon>Bacteria</taxon>
        <taxon>Pseudomonadati</taxon>
        <taxon>Pseudomonadota</taxon>
        <taxon>Alphaproteobacteria</taxon>
        <taxon>Hyphomicrobiales</taxon>
        <taxon>Phyllobacteriaceae</taxon>
        <taxon>Mesorhizobium</taxon>
    </lineage>
</organism>
<reference evidence="1 2" key="1">
    <citation type="submission" date="2018-09" db="EMBL/GenBank/DDBJ databases">
        <title>Mesorhizobium carmichaelinearum sp. nov. isolated from Carmichaelinea spp. root nodules in New Zealand.</title>
        <authorList>
            <person name="De Meyer S.E."/>
        </authorList>
    </citation>
    <scope>NUCLEOTIDE SEQUENCE [LARGE SCALE GENOMIC DNA]</scope>
    <source>
        <strain evidence="1 2">ICMP19557</strain>
    </source>
</reference>
<protein>
    <submittedName>
        <fullName evidence="1">Uncharacterized protein</fullName>
    </submittedName>
</protein>
<keyword evidence="2" id="KW-1185">Reference proteome</keyword>
<comment type="caution">
    <text evidence="1">The sequence shown here is derived from an EMBL/GenBank/DDBJ whole genome shotgun (WGS) entry which is preliminary data.</text>
</comment>
<evidence type="ECO:0000313" key="1">
    <source>
        <dbReference type="EMBL" id="RJT21510.1"/>
    </source>
</evidence>
<sequence length="99" mass="10886">MRSHSQANSIIVVRSRGLPALRDALLVLDRSALPRCRSGPGTGGDLPTIIEVPEQPFRVEDGRPLRADILEIEQCSCRSFGDFDCRQSVALSLHLFELG</sequence>
<accession>A0A3A5JQP5</accession>
<evidence type="ECO:0000313" key="2">
    <source>
        <dbReference type="Proteomes" id="UP000272706"/>
    </source>
</evidence>
<dbReference type="Proteomes" id="UP000272706">
    <property type="component" value="Unassembled WGS sequence"/>
</dbReference>
<dbReference type="AlphaFoldDB" id="A0A3A5JQP5"/>
<name>A0A3A5JQP5_9HYPH</name>
<proteinExistence type="predicted"/>
<gene>
    <name evidence="1" type="ORF">D3227_39600</name>
</gene>